<reference evidence="2 3" key="1">
    <citation type="submission" date="2023-06" db="EMBL/GenBank/DDBJ databases">
        <title>Sporosarcina sp. nov., isolated from Korean tranditional fermented seafood 'Jeotgal'.</title>
        <authorList>
            <person name="Yang A.I."/>
            <person name="Shin N.-R."/>
        </authorList>
    </citation>
    <scope>NUCLEOTIDE SEQUENCE [LARGE SCALE GENOMIC DNA]</scope>
    <source>
        <strain evidence="2 3">T2O-4</strain>
    </source>
</reference>
<feature type="domain" description="GIY-YIG" evidence="1">
    <location>
        <begin position="18"/>
        <end position="112"/>
    </location>
</feature>
<organism evidence="2 3">
    <name type="scientific">Sporosarcina oncorhynchi</name>
    <dbReference type="NCBI Taxonomy" id="3056444"/>
    <lineage>
        <taxon>Bacteria</taxon>
        <taxon>Bacillati</taxon>
        <taxon>Bacillota</taxon>
        <taxon>Bacilli</taxon>
        <taxon>Bacillales</taxon>
        <taxon>Caryophanaceae</taxon>
        <taxon>Sporosarcina</taxon>
    </lineage>
</organism>
<evidence type="ECO:0000313" key="2">
    <source>
        <dbReference type="EMBL" id="WOV87489.1"/>
    </source>
</evidence>
<dbReference type="SUPFAM" id="SSF82771">
    <property type="entry name" value="GIY-YIG endonuclease"/>
    <property type="match status" value="1"/>
</dbReference>
<dbReference type="Gene3D" id="3.40.1440.10">
    <property type="entry name" value="GIY-YIG endonuclease"/>
    <property type="match status" value="1"/>
</dbReference>
<gene>
    <name evidence="2" type="ORF">QWT69_16830</name>
</gene>
<evidence type="ECO:0000259" key="1">
    <source>
        <dbReference type="Pfam" id="PF01541"/>
    </source>
</evidence>
<dbReference type="InterPro" id="IPR000305">
    <property type="entry name" value="GIY-YIG_endonuc"/>
</dbReference>
<evidence type="ECO:0000313" key="3">
    <source>
        <dbReference type="Proteomes" id="UP001303902"/>
    </source>
</evidence>
<dbReference type="EMBL" id="CP129118">
    <property type="protein sequence ID" value="WOV87489.1"/>
    <property type="molecule type" value="Genomic_DNA"/>
</dbReference>
<accession>A0ABZ0L4H1</accession>
<dbReference type="CDD" id="cd10451">
    <property type="entry name" value="GIY-YIG_LuxR_like"/>
    <property type="match status" value="1"/>
</dbReference>
<dbReference type="Proteomes" id="UP001303902">
    <property type="component" value="Chromosome"/>
</dbReference>
<dbReference type="Pfam" id="PF01541">
    <property type="entry name" value="GIY-YIG"/>
    <property type="match status" value="1"/>
</dbReference>
<proteinExistence type="predicted"/>
<dbReference type="InterPro" id="IPR035901">
    <property type="entry name" value="GIY-YIG_endonuc_sf"/>
</dbReference>
<protein>
    <submittedName>
        <fullName evidence="2">GIY-YIG nuclease family protein</fullName>
    </submittedName>
</protein>
<name>A0ABZ0L4H1_9BACL</name>
<dbReference type="RefSeq" id="WP_317967653.1">
    <property type="nucleotide sequence ID" value="NZ_CP129118.1"/>
</dbReference>
<sequence>MDRKKELKKQFMDIAIEGGVYQIRNLENGKVFVKTTKNFKTLNGQTFMLANGSHTNKALQADWNAFGKDAFEIEILQTLKKKETGYFDEKRELEKLEEKWLNDLQPFGERGYN</sequence>
<keyword evidence="3" id="KW-1185">Reference proteome</keyword>